<dbReference type="VEuPathDB" id="FungiDB:SDRG_03082"/>
<evidence type="ECO:0000256" key="5">
    <source>
        <dbReference type="ARBA" id="ARBA00022803"/>
    </source>
</evidence>
<dbReference type="GO" id="GO:0005741">
    <property type="term" value="C:mitochondrial outer membrane"/>
    <property type="evidence" value="ECO:0007669"/>
    <property type="project" value="UniProtKB-SubCell"/>
</dbReference>
<gene>
    <name evidence="11" type="ORF">SDRG_03082</name>
</gene>
<dbReference type="PROSITE" id="PS50005">
    <property type="entry name" value="TPR"/>
    <property type="match status" value="1"/>
</dbReference>
<keyword evidence="3" id="KW-0677">Repeat</keyword>
<dbReference type="InterPro" id="IPR019734">
    <property type="entry name" value="TPR_rpt"/>
</dbReference>
<dbReference type="STRING" id="1156394.T0S3N2"/>
<dbReference type="eggNOG" id="KOG0547">
    <property type="taxonomic scope" value="Eukaryota"/>
</dbReference>
<proteinExistence type="inferred from homology"/>
<dbReference type="RefSeq" id="XP_008606925.1">
    <property type="nucleotide sequence ID" value="XM_008608703.1"/>
</dbReference>
<dbReference type="Gene3D" id="1.25.40.10">
    <property type="entry name" value="Tetratricopeptide repeat domain"/>
    <property type="match status" value="2"/>
</dbReference>
<evidence type="ECO:0000256" key="6">
    <source>
        <dbReference type="ARBA" id="ARBA00022989"/>
    </source>
</evidence>
<dbReference type="OrthoDB" id="2942533at2759"/>
<dbReference type="Proteomes" id="UP000030762">
    <property type="component" value="Unassembled WGS sequence"/>
</dbReference>
<evidence type="ECO:0000256" key="7">
    <source>
        <dbReference type="ARBA" id="ARBA00023128"/>
    </source>
</evidence>
<keyword evidence="5 10" id="KW-0802">TPR repeat</keyword>
<keyword evidence="6" id="KW-1133">Transmembrane helix</keyword>
<dbReference type="PANTHER" id="PTHR46208:SF1">
    <property type="entry name" value="MITOCHONDRIAL IMPORT RECEPTOR SUBUNIT TOM70"/>
    <property type="match status" value="1"/>
</dbReference>
<name>T0S3N2_SAPDV</name>
<keyword evidence="12" id="KW-1185">Reference proteome</keyword>
<dbReference type="OMA" id="AMSVHKW"/>
<evidence type="ECO:0000256" key="1">
    <source>
        <dbReference type="ARBA" id="ARBA00004572"/>
    </source>
</evidence>
<reference evidence="11 12" key="1">
    <citation type="submission" date="2012-04" db="EMBL/GenBank/DDBJ databases">
        <title>The Genome Sequence of Saprolegnia declina VS20.</title>
        <authorList>
            <consortium name="The Broad Institute Genome Sequencing Platform"/>
            <person name="Russ C."/>
            <person name="Nusbaum C."/>
            <person name="Tyler B."/>
            <person name="van West P."/>
            <person name="Dieguez-Uribeondo J."/>
            <person name="de Bruijn I."/>
            <person name="Tripathy S."/>
            <person name="Jiang R."/>
            <person name="Young S.K."/>
            <person name="Zeng Q."/>
            <person name="Gargeya S."/>
            <person name="Fitzgerald M."/>
            <person name="Haas B."/>
            <person name="Abouelleil A."/>
            <person name="Alvarado L."/>
            <person name="Arachchi H.M."/>
            <person name="Berlin A."/>
            <person name="Chapman S.B."/>
            <person name="Goldberg J."/>
            <person name="Griggs A."/>
            <person name="Gujja S."/>
            <person name="Hansen M."/>
            <person name="Howarth C."/>
            <person name="Imamovic A."/>
            <person name="Larimer J."/>
            <person name="McCowen C."/>
            <person name="Montmayeur A."/>
            <person name="Murphy C."/>
            <person name="Neiman D."/>
            <person name="Pearson M."/>
            <person name="Priest M."/>
            <person name="Roberts A."/>
            <person name="Saif S."/>
            <person name="Shea T."/>
            <person name="Sisk P."/>
            <person name="Sykes S."/>
            <person name="Wortman J."/>
            <person name="Nusbaum C."/>
            <person name="Birren B."/>
        </authorList>
    </citation>
    <scope>NUCLEOTIDE SEQUENCE [LARGE SCALE GENOMIC DNA]</scope>
    <source>
        <strain evidence="11 12">VS20</strain>
    </source>
</reference>
<protein>
    <submittedName>
        <fullName evidence="11">Uncharacterized protein</fullName>
    </submittedName>
</protein>
<dbReference type="PANTHER" id="PTHR46208">
    <property type="entry name" value="MITOCHONDRIAL IMPORT RECEPTOR SUBUNIT TOM70"/>
    <property type="match status" value="1"/>
</dbReference>
<sequence length="1068" mass="116606">MTLVPIPTDAAARNPAAFLVTHGILHEEGPFYLHVQDKAGSRRSDEAWTSIEDDLLRAAHCWWRAHASVATVALGIALTRRLDVEKPESDMEMLTVAETSPAKPLNTFEDDLLADVVQGIPTLFVASRDVVHGVTSSSDALAGYLTDAILVAPSDLLTPVEANRGCRWLLPGELLKVDVFDEVDYTKPINVLGFSLHEAALVAMGLVLSGHPAVRLCLFSLTPSLVQKLPTTMTSSIYSTEGVMAPQEGGAYDLSSTVESTTLPDNEALRKAYDAAASAKTPKAAPQVALASREYRQAFFTMPLPLPKAKFLDVAAAIYRATSLVLAPLGVLCTNPNPLLNETSMLELKTKHGHILQEIIEVVSDMVYGDFDVDESIMAMSAQTWLHDENDTDCNAAMTKINQLGTTLRETPAIVELHTALDVADVLPTTHRIVEHVTAALSAKVPWALSPPPLPDFSHPPPPLEEMTMYPTVVYGLGFRLQTPCSTITASKQSTLQVKAKVQAVYEGVRSAVASDLDAIQLQALVECLADDQKALVTDLAAATFGTHHVVNDDVFVDPRMTQTAQANFKAALGRGTRAHNRGDYDDALRFFSSAMNCVPLYHASIADALAKRAKTHLSLGNLESAIRDSKEALAVAPFCMEAYATLGALAEKREDYDDALQMHVLAFILGGSRAIDQADTIERVSKHVGRSKAKEIWAAMEMRHDIPSTWLVDSYFQSFFRDADYPMSTVSVSKLPTLDPSTQFELLLVRAIHHKRCRRYAEAQADFAALAAYLLPLLEENDVVDDLAVRKHYVIALNLHASFLYITGDVNSALHVIEVALQLDPDHLNSVIKKAGFLVEVGDFDAATEAFADATRLDSNSADVYLHMGQMELILCEYGAAVTSLRKAMARCESMYVTHISYGMALYKAGSVYQSLDVFKTALELFPTSHEVRLFYGDVLSDRGDYGSAMAHLRAAYEMSPECPLHLLNAGRIFVATNDAAHAIAHFEEALRLDPKSSAGHLDLAQVYFAQGCVDEAMAHFDKAIDTCRFLPEVEDACSCRAVALMQLHATEILGVDLRHMLKNKSK</sequence>
<evidence type="ECO:0000256" key="3">
    <source>
        <dbReference type="ARBA" id="ARBA00022737"/>
    </source>
</evidence>
<comment type="subcellular location">
    <subcellularLocation>
        <location evidence="1">Mitochondrion outer membrane</location>
        <topology evidence="1">Single-pass membrane protein</topology>
    </subcellularLocation>
</comment>
<organism evidence="11 12">
    <name type="scientific">Saprolegnia diclina (strain VS20)</name>
    <dbReference type="NCBI Taxonomy" id="1156394"/>
    <lineage>
        <taxon>Eukaryota</taxon>
        <taxon>Sar</taxon>
        <taxon>Stramenopiles</taxon>
        <taxon>Oomycota</taxon>
        <taxon>Saprolegniomycetes</taxon>
        <taxon>Saprolegniales</taxon>
        <taxon>Saprolegniaceae</taxon>
        <taxon>Saprolegnia</taxon>
    </lineage>
</organism>
<dbReference type="InParanoid" id="T0S3N2"/>
<dbReference type="SMART" id="SM00028">
    <property type="entry name" value="TPR"/>
    <property type="match status" value="9"/>
</dbReference>
<evidence type="ECO:0000256" key="10">
    <source>
        <dbReference type="PROSITE-ProRule" id="PRU00339"/>
    </source>
</evidence>
<dbReference type="SUPFAM" id="SSF48452">
    <property type="entry name" value="TPR-like"/>
    <property type="match status" value="2"/>
</dbReference>
<evidence type="ECO:0000256" key="4">
    <source>
        <dbReference type="ARBA" id="ARBA00022787"/>
    </source>
</evidence>
<evidence type="ECO:0000313" key="11">
    <source>
        <dbReference type="EMBL" id="EQC39653.1"/>
    </source>
</evidence>
<keyword evidence="2" id="KW-0812">Transmembrane</keyword>
<keyword evidence="8" id="KW-0472">Membrane</keyword>
<evidence type="ECO:0000256" key="8">
    <source>
        <dbReference type="ARBA" id="ARBA00023136"/>
    </source>
</evidence>
<evidence type="ECO:0000256" key="2">
    <source>
        <dbReference type="ARBA" id="ARBA00022692"/>
    </source>
</evidence>
<evidence type="ECO:0000313" key="12">
    <source>
        <dbReference type="Proteomes" id="UP000030762"/>
    </source>
</evidence>
<dbReference type="AlphaFoldDB" id="T0S3N2"/>
<keyword evidence="7" id="KW-0496">Mitochondrion</keyword>
<keyword evidence="4" id="KW-1000">Mitochondrion outer membrane</keyword>
<accession>T0S3N2</accession>
<dbReference type="GeneID" id="19943809"/>
<dbReference type="EMBL" id="JH767138">
    <property type="protein sequence ID" value="EQC39653.1"/>
    <property type="molecule type" value="Genomic_DNA"/>
</dbReference>
<feature type="repeat" description="TPR" evidence="10">
    <location>
        <begin position="965"/>
        <end position="998"/>
    </location>
</feature>
<dbReference type="InterPro" id="IPR011990">
    <property type="entry name" value="TPR-like_helical_dom_sf"/>
</dbReference>
<dbReference type="Pfam" id="PF13432">
    <property type="entry name" value="TPR_16"/>
    <property type="match status" value="3"/>
</dbReference>
<evidence type="ECO:0000256" key="9">
    <source>
        <dbReference type="ARBA" id="ARBA00038030"/>
    </source>
</evidence>
<comment type="similarity">
    <text evidence="9">Belongs to the Tom70 family.</text>
</comment>